<sequence length="397" mass="43427">MHIQSSLVLSLVGAANAARPMLWWPDTLAEEQFGTIEAGGTLPNVSTVIGLPDFQYLAEGHMNLSAYTYYHSGAAGEWSYRNNLETIQRVRLRPRVMTMVDDIESSLPTQILGYNFSLPLFISPCARAGYANETGELGLVRGAAAGNVLYMVTDFSSRTKEEISAAKAEGQILFQQLYIDPSNDTATLEQIREAETLGFKALILTVDSAADGNRHRALRFGVGSADSSYSSITWEKYNWMREQTSLPIVPKGIQTVEDAVLAVQHGAPAIFLSNHGARQLDSSPNGFEVALEIHEQAPWVFDRLEVYADGGVRYGADVVKLLALGVKAVGIGRPFMFSNIYGEAGVERAIEIIKREIAIDAANAGIADLKQVNSSVLALNRYPFWGQGSRRKSEETM</sequence>
<evidence type="ECO:0000256" key="2">
    <source>
        <dbReference type="ARBA" id="ARBA00023002"/>
    </source>
</evidence>
<evidence type="ECO:0000313" key="7">
    <source>
        <dbReference type="Proteomes" id="UP001305779"/>
    </source>
</evidence>
<dbReference type="PANTHER" id="PTHR10578">
    <property type="entry name" value="S -2-HYDROXY-ACID OXIDASE-RELATED"/>
    <property type="match status" value="1"/>
</dbReference>
<dbReference type="EMBL" id="JAXOVC010000011">
    <property type="protein sequence ID" value="KAK4495768.1"/>
    <property type="molecule type" value="Genomic_DNA"/>
</dbReference>
<dbReference type="InterPro" id="IPR012133">
    <property type="entry name" value="Alpha-hydoxy_acid_DH_FMN"/>
</dbReference>
<dbReference type="Pfam" id="PF01070">
    <property type="entry name" value="FMN_dh"/>
    <property type="match status" value="2"/>
</dbReference>
<gene>
    <name evidence="6" type="ORF">PRZ48_013036</name>
</gene>
<dbReference type="PIRSF" id="PIRSF000138">
    <property type="entry name" value="Al-hdrx_acd_dh"/>
    <property type="match status" value="1"/>
</dbReference>
<dbReference type="InterPro" id="IPR000262">
    <property type="entry name" value="FMN-dep_DH"/>
</dbReference>
<dbReference type="InterPro" id="IPR037396">
    <property type="entry name" value="FMN_HAD"/>
</dbReference>
<dbReference type="InterPro" id="IPR013785">
    <property type="entry name" value="Aldolase_TIM"/>
</dbReference>
<name>A0ABR0E2W7_ZASCE</name>
<organism evidence="6 7">
    <name type="scientific">Zasmidium cellare</name>
    <name type="common">Wine cellar mold</name>
    <name type="synonym">Racodium cellare</name>
    <dbReference type="NCBI Taxonomy" id="395010"/>
    <lineage>
        <taxon>Eukaryota</taxon>
        <taxon>Fungi</taxon>
        <taxon>Dikarya</taxon>
        <taxon>Ascomycota</taxon>
        <taxon>Pezizomycotina</taxon>
        <taxon>Dothideomycetes</taxon>
        <taxon>Dothideomycetidae</taxon>
        <taxon>Mycosphaerellales</taxon>
        <taxon>Mycosphaerellaceae</taxon>
        <taxon>Zasmidium</taxon>
    </lineage>
</organism>
<comment type="cofactor">
    <cofactor evidence="1">
        <name>FMN</name>
        <dbReference type="ChEBI" id="CHEBI:58210"/>
    </cofactor>
</comment>
<keyword evidence="4" id="KW-0732">Signal</keyword>
<comment type="similarity">
    <text evidence="3">Belongs to the FMN-dependent alpha-hydroxy acid dehydrogenase family.</text>
</comment>
<evidence type="ECO:0000313" key="6">
    <source>
        <dbReference type="EMBL" id="KAK4495768.1"/>
    </source>
</evidence>
<dbReference type="Proteomes" id="UP001305779">
    <property type="component" value="Unassembled WGS sequence"/>
</dbReference>
<keyword evidence="2" id="KW-0560">Oxidoreductase</keyword>
<dbReference type="Gene3D" id="3.20.20.70">
    <property type="entry name" value="Aldolase class I"/>
    <property type="match status" value="2"/>
</dbReference>
<dbReference type="InterPro" id="IPR008259">
    <property type="entry name" value="FMN_hydac_DH_AS"/>
</dbReference>
<reference evidence="6 7" key="1">
    <citation type="journal article" date="2023" name="G3 (Bethesda)">
        <title>A chromosome-level genome assembly of Zasmidium syzygii isolated from banana leaves.</title>
        <authorList>
            <person name="van Westerhoven A.C."/>
            <person name="Mehrabi R."/>
            <person name="Talebi R."/>
            <person name="Steentjes M.B.F."/>
            <person name="Corcolon B."/>
            <person name="Chong P.A."/>
            <person name="Kema G.H.J."/>
            <person name="Seidl M.F."/>
        </authorList>
    </citation>
    <scope>NUCLEOTIDE SEQUENCE [LARGE SCALE GENOMIC DNA]</scope>
    <source>
        <strain evidence="6 7">P124</strain>
    </source>
</reference>
<dbReference type="PROSITE" id="PS00557">
    <property type="entry name" value="FMN_HYDROXY_ACID_DH_1"/>
    <property type="match status" value="1"/>
</dbReference>
<protein>
    <recommendedName>
        <fullName evidence="5">FMN hydroxy acid dehydrogenase domain-containing protein</fullName>
    </recommendedName>
</protein>
<feature type="domain" description="FMN hydroxy acid dehydrogenase" evidence="5">
    <location>
        <begin position="43"/>
        <end position="382"/>
    </location>
</feature>
<feature type="chain" id="PRO_5046737769" description="FMN hydroxy acid dehydrogenase domain-containing protein" evidence="4">
    <location>
        <begin position="18"/>
        <end position="397"/>
    </location>
</feature>
<evidence type="ECO:0000256" key="3">
    <source>
        <dbReference type="ARBA" id="ARBA00024042"/>
    </source>
</evidence>
<dbReference type="PROSITE" id="PS51349">
    <property type="entry name" value="FMN_HYDROXY_ACID_DH_2"/>
    <property type="match status" value="1"/>
</dbReference>
<keyword evidence="7" id="KW-1185">Reference proteome</keyword>
<proteinExistence type="inferred from homology"/>
<evidence type="ECO:0000259" key="5">
    <source>
        <dbReference type="PROSITE" id="PS51349"/>
    </source>
</evidence>
<feature type="signal peptide" evidence="4">
    <location>
        <begin position="1"/>
        <end position="17"/>
    </location>
</feature>
<dbReference type="PANTHER" id="PTHR10578:SF140">
    <property type="entry name" value="FMN HYDROXY ACID DEHYDROGENASE DOMAIN-CONTAINING PROTEIN"/>
    <property type="match status" value="1"/>
</dbReference>
<accession>A0ABR0E2W7</accession>
<comment type="caution">
    <text evidence="6">The sequence shown here is derived from an EMBL/GenBank/DDBJ whole genome shotgun (WGS) entry which is preliminary data.</text>
</comment>
<dbReference type="SUPFAM" id="SSF51395">
    <property type="entry name" value="FMN-linked oxidoreductases"/>
    <property type="match status" value="1"/>
</dbReference>
<evidence type="ECO:0000256" key="4">
    <source>
        <dbReference type="SAM" id="SignalP"/>
    </source>
</evidence>
<evidence type="ECO:0000256" key="1">
    <source>
        <dbReference type="ARBA" id="ARBA00001917"/>
    </source>
</evidence>